<accession>A0ABP3I0E4</accession>
<feature type="transmembrane region" description="Helical" evidence="1">
    <location>
        <begin position="51"/>
        <end position="71"/>
    </location>
</feature>
<keyword evidence="1" id="KW-0812">Transmembrane</keyword>
<keyword evidence="3" id="KW-1185">Reference proteome</keyword>
<feature type="transmembrane region" description="Helical" evidence="1">
    <location>
        <begin position="12"/>
        <end position="31"/>
    </location>
</feature>
<evidence type="ECO:0008006" key="4">
    <source>
        <dbReference type="Google" id="ProtNLM"/>
    </source>
</evidence>
<proteinExistence type="predicted"/>
<protein>
    <recommendedName>
        <fullName evidence="4">DoxX family protein</fullName>
    </recommendedName>
</protein>
<keyword evidence="1" id="KW-0472">Membrane</keyword>
<keyword evidence="1" id="KW-1133">Transmembrane helix</keyword>
<organism evidence="2 3">
    <name type="scientific">Brevundimonas terrae</name>
    <dbReference type="NCBI Taxonomy" id="363631"/>
    <lineage>
        <taxon>Bacteria</taxon>
        <taxon>Pseudomonadati</taxon>
        <taxon>Pseudomonadota</taxon>
        <taxon>Alphaproteobacteria</taxon>
        <taxon>Caulobacterales</taxon>
        <taxon>Caulobacteraceae</taxon>
        <taxon>Brevundimonas</taxon>
    </lineage>
</organism>
<gene>
    <name evidence="2" type="ORF">GCM10009093_11790</name>
</gene>
<evidence type="ECO:0000313" key="2">
    <source>
        <dbReference type="EMBL" id="GAA0386567.1"/>
    </source>
</evidence>
<feature type="transmembrane region" description="Helical" evidence="1">
    <location>
        <begin position="78"/>
        <end position="97"/>
    </location>
</feature>
<evidence type="ECO:0000313" key="3">
    <source>
        <dbReference type="Proteomes" id="UP001500791"/>
    </source>
</evidence>
<name>A0ABP3I0E4_9CAUL</name>
<reference evidence="3" key="1">
    <citation type="journal article" date="2019" name="Int. J. Syst. Evol. Microbiol.">
        <title>The Global Catalogue of Microorganisms (GCM) 10K type strain sequencing project: providing services to taxonomists for standard genome sequencing and annotation.</title>
        <authorList>
            <consortium name="The Broad Institute Genomics Platform"/>
            <consortium name="The Broad Institute Genome Sequencing Center for Infectious Disease"/>
            <person name="Wu L."/>
            <person name="Ma J."/>
        </authorList>
    </citation>
    <scope>NUCLEOTIDE SEQUENCE [LARGE SCALE GENOMIC DNA]</scope>
    <source>
        <strain evidence="3">JCM 13476</strain>
    </source>
</reference>
<comment type="caution">
    <text evidence="2">The sequence shown here is derived from an EMBL/GenBank/DDBJ whole genome shotgun (WGS) entry which is preliminary data.</text>
</comment>
<dbReference type="EMBL" id="BAAAEJ010000003">
    <property type="protein sequence ID" value="GAA0386567.1"/>
    <property type="molecule type" value="Genomic_DNA"/>
</dbReference>
<dbReference type="RefSeq" id="WP_167173849.1">
    <property type="nucleotide sequence ID" value="NZ_BAAAEJ010000003.1"/>
</dbReference>
<dbReference type="Proteomes" id="UP001500791">
    <property type="component" value="Unassembled WGS sequence"/>
</dbReference>
<sequence length="131" mass="14840">MRYQDIAWSAFRVLFGLYFLLATVMVLVKFGGHHPPESVAEAAHFTLALDATGFMTPLLIASFLVAGVAVLFNRTAPVGLIILGPSVLVIACFHWFLTGKYVWGTIWPVWYLLLVWRYWPVFARLWARQPA</sequence>
<evidence type="ECO:0000256" key="1">
    <source>
        <dbReference type="SAM" id="Phobius"/>
    </source>
</evidence>